<protein>
    <submittedName>
        <fullName evidence="2">Uncharacterized protein</fullName>
    </submittedName>
</protein>
<keyword evidence="1" id="KW-1133">Transmembrane helix</keyword>
<dbReference type="Gene3D" id="3.40.50.720">
    <property type="entry name" value="NAD(P)-binding Rossmann-like Domain"/>
    <property type="match status" value="1"/>
</dbReference>
<gene>
    <name evidence="2" type="ORF">BDV27DRAFT_119208</name>
</gene>
<feature type="transmembrane region" description="Helical" evidence="1">
    <location>
        <begin position="20"/>
        <end position="37"/>
    </location>
</feature>
<dbReference type="SUPFAM" id="SSF51735">
    <property type="entry name" value="NAD(P)-binding Rossmann-fold domains"/>
    <property type="match status" value="1"/>
</dbReference>
<organism evidence="2 3">
    <name type="scientific">Aspergillus caelatus</name>
    <dbReference type="NCBI Taxonomy" id="61420"/>
    <lineage>
        <taxon>Eukaryota</taxon>
        <taxon>Fungi</taxon>
        <taxon>Dikarya</taxon>
        <taxon>Ascomycota</taxon>
        <taxon>Pezizomycotina</taxon>
        <taxon>Eurotiomycetes</taxon>
        <taxon>Eurotiomycetidae</taxon>
        <taxon>Eurotiales</taxon>
        <taxon>Aspergillaceae</taxon>
        <taxon>Aspergillus</taxon>
        <taxon>Aspergillus subgen. Circumdati</taxon>
    </lineage>
</organism>
<sequence>MLTLLQVLRLAPHHMKSKQLPLGFIFLIASVSGYFGGTEVTAYVASNHGVVELS</sequence>
<accession>A0A5N7ANT5</accession>
<reference evidence="2 3" key="1">
    <citation type="submission" date="2019-04" db="EMBL/GenBank/DDBJ databases">
        <title>Friends and foes A comparative genomics studyof 23 Aspergillus species from section Flavi.</title>
        <authorList>
            <consortium name="DOE Joint Genome Institute"/>
            <person name="Kjaerbolling I."/>
            <person name="Vesth T."/>
            <person name="Frisvad J.C."/>
            <person name="Nybo J.L."/>
            <person name="Theobald S."/>
            <person name="Kildgaard S."/>
            <person name="Isbrandt T."/>
            <person name="Kuo A."/>
            <person name="Sato A."/>
            <person name="Lyhne E.K."/>
            <person name="Kogle M.E."/>
            <person name="Wiebenga A."/>
            <person name="Kun R.S."/>
            <person name="Lubbers R.J."/>
            <person name="Makela M.R."/>
            <person name="Barry K."/>
            <person name="Chovatia M."/>
            <person name="Clum A."/>
            <person name="Daum C."/>
            <person name="Haridas S."/>
            <person name="He G."/>
            <person name="LaButti K."/>
            <person name="Lipzen A."/>
            <person name="Mondo S."/>
            <person name="Riley R."/>
            <person name="Salamov A."/>
            <person name="Simmons B.A."/>
            <person name="Magnuson J.K."/>
            <person name="Henrissat B."/>
            <person name="Mortensen U.H."/>
            <person name="Larsen T.O."/>
            <person name="Devries R.P."/>
            <person name="Grigoriev I.V."/>
            <person name="Machida M."/>
            <person name="Baker S.E."/>
            <person name="Andersen M.R."/>
        </authorList>
    </citation>
    <scope>NUCLEOTIDE SEQUENCE [LARGE SCALE GENOMIC DNA]</scope>
    <source>
        <strain evidence="2 3">CBS 763.97</strain>
    </source>
</reference>
<dbReference type="OrthoDB" id="5371740at2759"/>
<keyword evidence="1" id="KW-0472">Membrane</keyword>
<dbReference type="GeneID" id="43649257"/>
<evidence type="ECO:0000256" key="1">
    <source>
        <dbReference type="SAM" id="Phobius"/>
    </source>
</evidence>
<evidence type="ECO:0000313" key="3">
    <source>
        <dbReference type="Proteomes" id="UP000326268"/>
    </source>
</evidence>
<dbReference type="Proteomes" id="UP000326268">
    <property type="component" value="Unassembled WGS sequence"/>
</dbReference>
<dbReference type="EMBL" id="ML737563">
    <property type="protein sequence ID" value="KAE8370956.1"/>
    <property type="molecule type" value="Genomic_DNA"/>
</dbReference>
<keyword evidence="1" id="KW-0812">Transmembrane</keyword>
<name>A0A5N7ANT5_9EURO</name>
<evidence type="ECO:0000313" key="2">
    <source>
        <dbReference type="EMBL" id="KAE8370956.1"/>
    </source>
</evidence>
<proteinExistence type="predicted"/>
<dbReference type="InterPro" id="IPR036291">
    <property type="entry name" value="NAD(P)-bd_dom_sf"/>
</dbReference>
<dbReference type="RefSeq" id="XP_031934037.1">
    <property type="nucleotide sequence ID" value="XM_032064811.1"/>
</dbReference>
<dbReference type="AlphaFoldDB" id="A0A5N7ANT5"/>
<keyword evidence="3" id="KW-1185">Reference proteome</keyword>